<accession>A0ABW6V6C4</accession>
<dbReference type="SUPFAM" id="SSF48008">
    <property type="entry name" value="GntR ligand-binding domain-like"/>
    <property type="match status" value="1"/>
</dbReference>
<evidence type="ECO:0000313" key="6">
    <source>
        <dbReference type="Proteomes" id="UP001602119"/>
    </source>
</evidence>
<proteinExistence type="predicted"/>
<dbReference type="SMART" id="SM00895">
    <property type="entry name" value="FCD"/>
    <property type="match status" value="1"/>
</dbReference>
<dbReference type="InterPro" id="IPR011711">
    <property type="entry name" value="GntR_C"/>
</dbReference>
<organism evidence="5 6">
    <name type="scientific">Microtetraspora fusca</name>
    <dbReference type="NCBI Taxonomy" id="1997"/>
    <lineage>
        <taxon>Bacteria</taxon>
        <taxon>Bacillati</taxon>
        <taxon>Actinomycetota</taxon>
        <taxon>Actinomycetes</taxon>
        <taxon>Streptosporangiales</taxon>
        <taxon>Streptosporangiaceae</taxon>
        <taxon>Microtetraspora</taxon>
    </lineage>
</organism>
<feature type="domain" description="HTH gntR-type" evidence="4">
    <location>
        <begin position="9"/>
        <end position="77"/>
    </location>
</feature>
<evidence type="ECO:0000256" key="2">
    <source>
        <dbReference type="ARBA" id="ARBA00023125"/>
    </source>
</evidence>
<dbReference type="InterPro" id="IPR000524">
    <property type="entry name" value="Tscrpt_reg_HTH_GntR"/>
</dbReference>
<reference evidence="5 6" key="1">
    <citation type="submission" date="2024-10" db="EMBL/GenBank/DDBJ databases">
        <title>The Natural Products Discovery Center: Release of the First 8490 Sequenced Strains for Exploring Actinobacteria Biosynthetic Diversity.</title>
        <authorList>
            <person name="Kalkreuter E."/>
            <person name="Kautsar S.A."/>
            <person name="Yang D."/>
            <person name="Bader C.D."/>
            <person name="Teijaro C.N."/>
            <person name="Fluegel L."/>
            <person name="Davis C.M."/>
            <person name="Simpson J.R."/>
            <person name="Lauterbach L."/>
            <person name="Steele A.D."/>
            <person name="Gui C."/>
            <person name="Meng S."/>
            <person name="Li G."/>
            <person name="Viehrig K."/>
            <person name="Ye F."/>
            <person name="Su P."/>
            <person name="Kiefer A.F."/>
            <person name="Nichols A."/>
            <person name="Cepeda A.J."/>
            <person name="Yan W."/>
            <person name="Fan B."/>
            <person name="Jiang Y."/>
            <person name="Adhikari A."/>
            <person name="Zheng C.-J."/>
            <person name="Schuster L."/>
            <person name="Cowan T.M."/>
            <person name="Smanski M.J."/>
            <person name="Chevrette M.G."/>
            <person name="De Carvalho L.P.S."/>
            <person name="Shen B."/>
        </authorList>
    </citation>
    <scope>NUCLEOTIDE SEQUENCE [LARGE SCALE GENOMIC DNA]</scope>
    <source>
        <strain evidence="5 6">NPDC001281</strain>
    </source>
</reference>
<evidence type="ECO:0000256" key="1">
    <source>
        <dbReference type="ARBA" id="ARBA00023015"/>
    </source>
</evidence>
<dbReference type="CDD" id="cd07377">
    <property type="entry name" value="WHTH_GntR"/>
    <property type="match status" value="1"/>
</dbReference>
<sequence>MSVRAVHHTSLVEKAVAELRRLIGDGEWPVGTKLPGEVELSRLLGVGRSTSREAVRALIADGQLRAQHGSGTYVVSATPVSEFDRTLRRGRVADVYEVRVALEVEAGRLAALRRTPDDIAALRAALAARDAASTGPELAEADVELHRLVVRAAHNPVLDEVFTTFLGALRATAASVIADDRRSPDQDDRTANAHRALVQAIVDGDPDAAVAATRQNLDPTLAILR</sequence>
<dbReference type="InterPro" id="IPR008920">
    <property type="entry name" value="TF_FadR/GntR_C"/>
</dbReference>
<dbReference type="Gene3D" id="1.20.120.530">
    <property type="entry name" value="GntR ligand-binding domain-like"/>
    <property type="match status" value="1"/>
</dbReference>
<dbReference type="Pfam" id="PF00392">
    <property type="entry name" value="GntR"/>
    <property type="match status" value="1"/>
</dbReference>
<gene>
    <name evidence="5" type="ORF">ACFY05_11255</name>
</gene>
<keyword evidence="2" id="KW-0238">DNA-binding</keyword>
<dbReference type="PROSITE" id="PS50949">
    <property type="entry name" value="HTH_GNTR"/>
    <property type="match status" value="1"/>
</dbReference>
<dbReference type="PANTHER" id="PTHR43537:SF47">
    <property type="entry name" value="REGULATORY PROTEIN GNTR HTH"/>
    <property type="match status" value="1"/>
</dbReference>
<keyword evidence="6" id="KW-1185">Reference proteome</keyword>
<dbReference type="RefSeq" id="WP_066948634.1">
    <property type="nucleotide sequence ID" value="NZ_BBYK01000071.1"/>
</dbReference>
<evidence type="ECO:0000259" key="4">
    <source>
        <dbReference type="PROSITE" id="PS50949"/>
    </source>
</evidence>
<evidence type="ECO:0000256" key="3">
    <source>
        <dbReference type="ARBA" id="ARBA00023163"/>
    </source>
</evidence>
<dbReference type="EMBL" id="JBIAXI010000006">
    <property type="protein sequence ID" value="MFF4773424.1"/>
    <property type="molecule type" value="Genomic_DNA"/>
</dbReference>
<dbReference type="Proteomes" id="UP001602119">
    <property type="component" value="Unassembled WGS sequence"/>
</dbReference>
<dbReference type="Pfam" id="PF07729">
    <property type="entry name" value="FCD"/>
    <property type="match status" value="1"/>
</dbReference>
<dbReference type="PANTHER" id="PTHR43537">
    <property type="entry name" value="TRANSCRIPTIONAL REGULATOR, GNTR FAMILY"/>
    <property type="match status" value="1"/>
</dbReference>
<keyword evidence="3" id="KW-0804">Transcription</keyword>
<dbReference type="SMART" id="SM00345">
    <property type="entry name" value="HTH_GNTR"/>
    <property type="match status" value="1"/>
</dbReference>
<dbReference type="SUPFAM" id="SSF46785">
    <property type="entry name" value="Winged helix' DNA-binding domain"/>
    <property type="match status" value="1"/>
</dbReference>
<dbReference type="InterPro" id="IPR036390">
    <property type="entry name" value="WH_DNA-bd_sf"/>
</dbReference>
<dbReference type="Gene3D" id="1.10.10.10">
    <property type="entry name" value="Winged helix-like DNA-binding domain superfamily/Winged helix DNA-binding domain"/>
    <property type="match status" value="1"/>
</dbReference>
<comment type="caution">
    <text evidence="5">The sequence shown here is derived from an EMBL/GenBank/DDBJ whole genome shotgun (WGS) entry which is preliminary data.</text>
</comment>
<evidence type="ECO:0000313" key="5">
    <source>
        <dbReference type="EMBL" id="MFF4773424.1"/>
    </source>
</evidence>
<dbReference type="InterPro" id="IPR036388">
    <property type="entry name" value="WH-like_DNA-bd_sf"/>
</dbReference>
<dbReference type="PRINTS" id="PR00035">
    <property type="entry name" value="HTHGNTR"/>
</dbReference>
<name>A0ABW6V6C4_MICFU</name>
<keyword evidence="1" id="KW-0805">Transcription regulation</keyword>
<protein>
    <submittedName>
        <fullName evidence="5">FadR/GntR family transcriptional regulator</fullName>
    </submittedName>
</protein>